<dbReference type="InterPro" id="IPR015421">
    <property type="entry name" value="PyrdxlP-dep_Trfase_major"/>
</dbReference>
<evidence type="ECO:0000313" key="10">
    <source>
        <dbReference type="Proteomes" id="UP000052013"/>
    </source>
</evidence>
<feature type="modified residue" description="N6-(pyridoxal phosphate)lysine" evidence="7">
    <location>
        <position position="222"/>
    </location>
</feature>
<dbReference type="InterPro" id="IPR050106">
    <property type="entry name" value="HistidinolP_aminotransfase"/>
</dbReference>
<evidence type="ECO:0000256" key="7">
    <source>
        <dbReference type="HAMAP-Rule" id="MF_01023"/>
    </source>
</evidence>
<accession>A0A0R1SB63</accession>
<keyword evidence="4 7" id="KW-0808">Transferase</keyword>
<dbReference type="SUPFAM" id="SSF53383">
    <property type="entry name" value="PLP-dependent transferases"/>
    <property type="match status" value="1"/>
</dbReference>
<dbReference type="InterPro" id="IPR015422">
    <property type="entry name" value="PyrdxlP-dep_Trfase_small"/>
</dbReference>
<dbReference type="PANTHER" id="PTHR43643:SF3">
    <property type="entry name" value="HISTIDINOL-PHOSPHATE AMINOTRANSFERASE"/>
    <property type="match status" value="1"/>
</dbReference>
<sequence length="361" mass="40146">MVKETVKHLNPYVPEPTLSELKKQHGLAKLVRLSANENAFGTSPEVTDALDKWHFASANLYPDSNAEQLRSNIATHFNISPDSLIFGNGLDEIIELLCRVILEPGDEVIDPALTFSEYRLHSEIEGATIKPAPLDKAGFISLAAVSRLVTDRTKIIWLCNPNNPTGTLIEPAVIETFLNNLPTEITVVVDEAYIDFSENGHASVMALTKQFNNLVVLRTFSKAYGLANFRVGFAVCSEPLMGYLQAVRLPYNLSTFAEIAATAAFRDQTFVEQTVETVINERKKWEHFLMEIGLPFYDSAANFIFFQVNRGNADDLYNELLQNGYLVRNGLKPGWLRVTIGKPADNLAVQALIAGWCHSLD</sequence>
<keyword evidence="7" id="KW-0028">Amino-acid biosynthesis</keyword>
<dbReference type="HAMAP" id="MF_01023">
    <property type="entry name" value="HisC_aminotrans_2"/>
    <property type="match status" value="1"/>
</dbReference>
<organism evidence="9 10">
    <name type="scientific">Lentilactobacillus diolivorans DSM 14421</name>
    <dbReference type="NCBI Taxonomy" id="1423739"/>
    <lineage>
        <taxon>Bacteria</taxon>
        <taxon>Bacillati</taxon>
        <taxon>Bacillota</taxon>
        <taxon>Bacilli</taxon>
        <taxon>Lactobacillales</taxon>
        <taxon>Lactobacillaceae</taxon>
        <taxon>Lentilactobacillus</taxon>
    </lineage>
</organism>
<dbReference type="Pfam" id="PF00155">
    <property type="entry name" value="Aminotran_1_2"/>
    <property type="match status" value="1"/>
</dbReference>
<dbReference type="AlphaFoldDB" id="A0A0R1SB63"/>
<dbReference type="InterPro" id="IPR004839">
    <property type="entry name" value="Aminotransferase_I/II_large"/>
</dbReference>
<evidence type="ECO:0000256" key="5">
    <source>
        <dbReference type="ARBA" id="ARBA00022898"/>
    </source>
</evidence>
<comment type="cofactor">
    <cofactor evidence="1 7">
        <name>pyridoxal 5'-phosphate</name>
        <dbReference type="ChEBI" id="CHEBI:597326"/>
    </cofactor>
</comment>
<evidence type="ECO:0000256" key="1">
    <source>
        <dbReference type="ARBA" id="ARBA00001933"/>
    </source>
</evidence>
<protein>
    <recommendedName>
        <fullName evidence="7">Histidinol-phosphate aminotransferase</fullName>
        <ecNumber evidence="7">2.6.1.9</ecNumber>
    </recommendedName>
    <alternativeName>
        <fullName evidence="7">Imidazole acetol-phosphate transaminase</fullName>
    </alternativeName>
</protein>
<comment type="subunit">
    <text evidence="2 7">Homodimer.</text>
</comment>
<comment type="similarity">
    <text evidence="7">Belongs to the class-II pyridoxal-phosphate-dependent aminotransferase family. Histidinol-phosphate aminotransferase subfamily.</text>
</comment>
<evidence type="ECO:0000256" key="6">
    <source>
        <dbReference type="ARBA" id="ARBA00023102"/>
    </source>
</evidence>
<keyword evidence="6 7" id="KW-0368">Histidine biosynthesis</keyword>
<dbReference type="PANTHER" id="PTHR43643">
    <property type="entry name" value="HISTIDINOL-PHOSPHATE AMINOTRANSFERASE 2"/>
    <property type="match status" value="1"/>
</dbReference>
<gene>
    <name evidence="7" type="primary">hisC</name>
    <name evidence="9" type="ORF">FC85_GL003057</name>
</gene>
<name>A0A0R1SB63_9LACO</name>
<comment type="pathway">
    <text evidence="7">Amino-acid biosynthesis; L-histidine biosynthesis; L-histidine from 5-phospho-alpha-D-ribose 1-diphosphate: step 7/9.</text>
</comment>
<feature type="domain" description="Aminotransferase class I/classII large" evidence="8">
    <location>
        <begin position="29"/>
        <end position="346"/>
    </location>
</feature>
<dbReference type="InterPro" id="IPR005861">
    <property type="entry name" value="HisP_aminotrans"/>
</dbReference>
<comment type="caution">
    <text evidence="9">The sequence shown here is derived from an EMBL/GenBank/DDBJ whole genome shotgun (WGS) entry which is preliminary data.</text>
</comment>
<dbReference type="Proteomes" id="UP000052013">
    <property type="component" value="Unassembled WGS sequence"/>
</dbReference>
<dbReference type="GO" id="GO:0030170">
    <property type="term" value="F:pyridoxal phosphate binding"/>
    <property type="evidence" value="ECO:0007669"/>
    <property type="project" value="InterPro"/>
</dbReference>
<comment type="catalytic activity">
    <reaction evidence="7">
        <text>L-histidinol phosphate + 2-oxoglutarate = 3-(imidazol-4-yl)-2-oxopropyl phosphate + L-glutamate</text>
        <dbReference type="Rhea" id="RHEA:23744"/>
        <dbReference type="ChEBI" id="CHEBI:16810"/>
        <dbReference type="ChEBI" id="CHEBI:29985"/>
        <dbReference type="ChEBI" id="CHEBI:57766"/>
        <dbReference type="ChEBI" id="CHEBI:57980"/>
        <dbReference type="EC" id="2.6.1.9"/>
    </reaction>
</comment>
<dbReference type="NCBIfam" id="TIGR01141">
    <property type="entry name" value="hisC"/>
    <property type="match status" value="1"/>
</dbReference>
<evidence type="ECO:0000256" key="2">
    <source>
        <dbReference type="ARBA" id="ARBA00011738"/>
    </source>
</evidence>
<dbReference type="UniPathway" id="UPA00031">
    <property type="reaction ID" value="UER00012"/>
</dbReference>
<evidence type="ECO:0000256" key="4">
    <source>
        <dbReference type="ARBA" id="ARBA00022679"/>
    </source>
</evidence>
<dbReference type="PATRIC" id="fig|1423739.3.peg.3186"/>
<dbReference type="CDD" id="cd00609">
    <property type="entry name" value="AAT_like"/>
    <property type="match status" value="1"/>
</dbReference>
<dbReference type="RefSeq" id="WP_057864591.1">
    <property type="nucleotide sequence ID" value="NZ_AZEY01000058.1"/>
</dbReference>
<reference evidence="9 10" key="1">
    <citation type="journal article" date="2015" name="Genome Announc.">
        <title>Expanding the biotechnology potential of lactobacilli through comparative genomics of 213 strains and associated genera.</title>
        <authorList>
            <person name="Sun Z."/>
            <person name="Harris H.M."/>
            <person name="McCann A."/>
            <person name="Guo C."/>
            <person name="Argimon S."/>
            <person name="Zhang W."/>
            <person name="Yang X."/>
            <person name="Jeffery I.B."/>
            <person name="Cooney J.C."/>
            <person name="Kagawa T.F."/>
            <person name="Liu W."/>
            <person name="Song Y."/>
            <person name="Salvetti E."/>
            <person name="Wrobel A."/>
            <person name="Rasinkangas P."/>
            <person name="Parkhill J."/>
            <person name="Rea M.C."/>
            <person name="O'Sullivan O."/>
            <person name="Ritari J."/>
            <person name="Douillard F.P."/>
            <person name="Paul Ross R."/>
            <person name="Yang R."/>
            <person name="Briner A.E."/>
            <person name="Felis G.E."/>
            <person name="de Vos W.M."/>
            <person name="Barrangou R."/>
            <person name="Klaenhammer T.R."/>
            <person name="Caufield P.W."/>
            <person name="Cui Y."/>
            <person name="Zhang H."/>
            <person name="O'Toole P.W."/>
        </authorList>
    </citation>
    <scope>NUCLEOTIDE SEQUENCE [LARGE SCALE GENOMIC DNA]</scope>
    <source>
        <strain evidence="9 10">DSM 14421</strain>
    </source>
</reference>
<evidence type="ECO:0000313" key="9">
    <source>
        <dbReference type="EMBL" id="KRL65710.1"/>
    </source>
</evidence>
<dbReference type="EMBL" id="AZEY01000058">
    <property type="protein sequence ID" value="KRL65710.1"/>
    <property type="molecule type" value="Genomic_DNA"/>
</dbReference>
<evidence type="ECO:0000259" key="8">
    <source>
        <dbReference type="Pfam" id="PF00155"/>
    </source>
</evidence>
<keyword evidence="3 7" id="KW-0032">Aminotransferase</keyword>
<dbReference type="InterPro" id="IPR015424">
    <property type="entry name" value="PyrdxlP-dep_Trfase"/>
</dbReference>
<dbReference type="STRING" id="1423739.FC85_GL003057"/>
<dbReference type="GO" id="GO:0004400">
    <property type="term" value="F:histidinol-phosphate transaminase activity"/>
    <property type="evidence" value="ECO:0007669"/>
    <property type="project" value="UniProtKB-UniRule"/>
</dbReference>
<dbReference type="EC" id="2.6.1.9" evidence="7"/>
<dbReference type="Gene3D" id="3.40.640.10">
    <property type="entry name" value="Type I PLP-dependent aspartate aminotransferase-like (Major domain)"/>
    <property type="match status" value="1"/>
</dbReference>
<proteinExistence type="inferred from homology"/>
<evidence type="ECO:0000256" key="3">
    <source>
        <dbReference type="ARBA" id="ARBA00022576"/>
    </source>
</evidence>
<keyword evidence="5 7" id="KW-0663">Pyridoxal phosphate</keyword>
<dbReference type="Gene3D" id="3.90.1150.10">
    <property type="entry name" value="Aspartate Aminotransferase, domain 1"/>
    <property type="match status" value="1"/>
</dbReference>
<dbReference type="GO" id="GO:0000105">
    <property type="term" value="P:L-histidine biosynthetic process"/>
    <property type="evidence" value="ECO:0007669"/>
    <property type="project" value="UniProtKB-UniRule"/>
</dbReference>